<evidence type="ECO:0000313" key="2">
    <source>
        <dbReference type="EMBL" id="BAK38060.1"/>
    </source>
</evidence>
<gene>
    <name evidence="2" type="ordered locus">MLP_50460</name>
</gene>
<dbReference type="Proteomes" id="UP000007947">
    <property type="component" value="Chromosome"/>
</dbReference>
<dbReference type="InterPro" id="IPR011009">
    <property type="entry name" value="Kinase-like_dom_sf"/>
</dbReference>
<evidence type="ECO:0000313" key="3">
    <source>
        <dbReference type="Proteomes" id="UP000007947"/>
    </source>
</evidence>
<dbReference type="AlphaFoldDB" id="F5XH52"/>
<dbReference type="Gene3D" id="3.90.1200.10">
    <property type="match status" value="1"/>
</dbReference>
<dbReference type="KEGG" id="mph:MLP_50460"/>
<protein>
    <recommendedName>
        <fullName evidence="1">Aminoglycoside phosphotransferase domain-containing protein</fullName>
    </recommendedName>
</protein>
<keyword evidence="3" id="KW-1185">Reference proteome</keyword>
<dbReference type="PANTHER" id="PTHR21310">
    <property type="entry name" value="AMINOGLYCOSIDE PHOSPHOTRANSFERASE-RELATED-RELATED"/>
    <property type="match status" value="1"/>
</dbReference>
<dbReference type="Gene3D" id="3.30.200.20">
    <property type="entry name" value="Phosphorylase Kinase, domain 1"/>
    <property type="match status" value="1"/>
</dbReference>
<dbReference type="eggNOG" id="COG3173">
    <property type="taxonomic scope" value="Bacteria"/>
</dbReference>
<name>F5XH52_MICPN</name>
<organism evidence="2 3">
    <name type="scientific">Microlunatus phosphovorus (strain ATCC 700054 / DSM 10555 / JCM 9379 / NBRC 101784 / NCIMB 13414 / VKM Ac-1990 / NM-1)</name>
    <dbReference type="NCBI Taxonomy" id="1032480"/>
    <lineage>
        <taxon>Bacteria</taxon>
        <taxon>Bacillati</taxon>
        <taxon>Actinomycetota</taxon>
        <taxon>Actinomycetes</taxon>
        <taxon>Propionibacteriales</taxon>
        <taxon>Propionibacteriaceae</taxon>
        <taxon>Microlunatus</taxon>
    </lineage>
</organism>
<dbReference type="HOGENOM" id="CLU_019843_1_1_11"/>
<reference evidence="2 3" key="1">
    <citation type="submission" date="2011-05" db="EMBL/GenBank/DDBJ databases">
        <title>Whole genome sequence of Microlunatus phosphovorus NM-1.</title>
        <authorList>
            <person name="Hosoyama A."/>
            <person name="Sasaki K."/>
            <person name="Harada T."/>
            <person name="Igarashi R."/>
            <person name="Kawakoshi A."/>
            <person name="Sasagawa M."/>
            <person name="Fukada J."/>
            <person name="Nakamura S."/>
            <person name="Katano Y."/>
            <person name="Hanada S."/>
            <person name="Kamagata Y."/>
            <person name="Nakamura N."/>
            <person name="Yamazaki S."/>
            <person name="Fujita N."/>
        </authorList>
    </citation>
    <scope>NUCLEOTIDE SEQUENCE [LARGE SCALE GENOMIC DNA]</scope>
    <source>
        <strain evidence="3">ATCC 700054 / DSM 10555 / JCM 9379 / NBRC 101784 / NCIMB 13414 / VKM Ac-1990 / NM-1</strain>
    </source>
</reference>
<dbReference type="STRING" id="1032480.MLP_50460"/>
<dbReference type="Pfam" id="PF01636">
    <property type="entry name" value="APH"/>
    <property type="match status" value="1"/>
</dbReference>
<proteinExistence type="predicted"/>
<dbReference type="SUPFAM" id="SSF56112">
    <property type="entry name" value="Protein kinase-like (PK-like)"/>
    <property type="match status" value="1"/>
</dbReference>
<dbReference type="InterPro" id="IPR051678">
    <property type="entry name" value="AGP_Transferase"/>
</dbReference>
<dbReference type="OrthoDB" id="5490445at2"/>
<feature type="domain" description="Aminoglycoside phosphotransferase" evidence="1">
    <location>
        <begin position="35"/>
        <end position="264"/>
    </location>
</feature>
<dbReference type="RefSeq" id="WP_013865874.1">
    <property type="nucleotide sequence ID" value="NC_015635.1"/>
</dbReference>
<dbReference type="EMBL" id="AP012204">
    <property type="protein sequence ID" value="BAK38060.1"/>
    <property type="molecule type" value="Genomic_DNA"/>
</dbReference>
<dbReference type="InterPro" id="IPR002575">
    <property type="entry name" value="Aminoglycoside_PTrfase"/>
</dbReference>
<sequence>MESITKNRQSLDTLRAMVSRAYGPDEVIPDGEDWVSELGHGWFNVAYRIRLRSGRESVLKIAPPPGVEVMTYEQGAMGIELASLRMIEEQTDVPVPHVDYADQSHELCDADYFFMPYIDGDNLGIVEATLEPAERVAYNESLGALNRKLNSVVGPWFGRLAGPPDPTWRTAFRRMIDDVLSDGERRSVDLGVSYDLVRELIAEAEPSLDAVTEPRFIEWDLWTSNVMIRDGEIVCIIDHERACYGDPLMEAGFTALDLPVFGDPAPFMRGYGWGPLTENEVTRRRLYSLYLILIMIIETDYRGHTDTVQYDWARERMAELLALFGRSR</sequence>
<accession>F5XH52</accession>
<evidence type="ECO:0000259" key="1">
    <source>
        <dbReference type="Pfam" id="PF01636"/>
    </source>
</evidence>
<dbReference type="PANTHER" id="PTHR21310:SF15">
    <property type="entry name" value="AMINOGLYCOSIDE PHOSPHOTRANSFERASE DOMAIN-CONTAINING PROTEIN"/>
    <property type="match status" value="1"/>
</dbReference>